<dbReference type="Proteomes" id="UP001597296">
    <property type="component" value="Unassembled WGS sequence"/>
</dbReference>
<sequence>MVRDDGPGVLWVQFLLAAALARAAAARRGSAGDAEAADIPFCFADTHAGGGRLAPPDGLAAVLAARDSFGVDALHAALDQGAGHPGSWVLAGRVLERIGLAAEIDVNDIDPAQIALAQGHREGGWVRLWSHDWFRFLRARVALPRRPDFVFIDPPPDDPRGPGYAIDAAILLETLTIPYMITYPAAEADAQAAIDQIGRLGLELRRAEGGQGALLGGGAETVVLDVLGDLGRLAPLLGGQFRPRMPRPAAGDDYCI</sequence>
<evidence type="ECO:0000313" key="2">
    <source>
        <dbReference type="Proteomes" id="UP001597296"/>
    </source>
</evidence>
<dbReference type="InterPro" id="IPR029063">
    <property type="entry name" value="SAM-dependent_MTases_sf"/>
</dbReference>
<evidence type="ECO:0000313" key="1">
    <source>
        <dbReference type="EMBL" id="MFD2235741.1"/>
    </source>
</evidence>
<protein>
    <submittedName>
        <fullName evidence="1">Uncharacterized protein</fullName>
    </submittedName>
</protein>
<organism evidence="1 2">
    <name type="scientific">Phaeospirillum tilakii</name>
    <dbReference type="NCBI Taxonomy" id="741673"/>
    <lineage>
        <taxon>Bacteria</taxon>
        <taxon>Pseudomonadati</taxon>
        <taxon>Pseudomonadota</taxon>
        <taxon>Alphaproteobacteria</taxon>
        <taxon>Rhodospirillales</taxon>
        <taxon>Rhodospirillaceae</taxon>
        <taxon>Phaeospirillum</taxon>
    </lineage>
</organism>
<dbReference type="Gene3D" id="3.40.50.150">
    <property type="entry name" value="Vaccinia Virus protein VP39"/>
    <property type="match status" value="1"/>
</dbReference>
<proteinExistence type="predicted"/>
<dbReference type="SUPFAM" id="SSF53335">
    <property type="entry name" value="S-adenosyl-L-methionine-dependent methyltransferases"/>
    <property type="match status" value="1"/>
</dbReference>
<comment type="caution">
    <text evidence="1">The sequence shown here is derived from an EMBL/GenBank/DDBJ whole genome shotgun (WGS) entry which is preliminary data.</text>
</comment>
<reference evidence="2" key="1">
    <citation type="journal article" date="2019" name="Int. J. Syst. Evol. Microbiol.">
        <title>The Global Catalogue of Microorganisms (GCM) 10K type strain sequencing project: providing services to taxonomists for standard genome sequencing and annotation.</title>
        <authorList>
            <consortium name="The Broad Institute Genomics Platform"/>
            <consortium name="The Broad Institute Genome Sequencing Center for Infectious Disease"/>
            <person name="Wu L."/>
            <person name="Ma J."/>
        </authorList>
    </citation>
    <scope>NUCLEOTIDE SEQUENCE [LARGE SCALE GENOMIC DNA]</scope>
    <source>
        <strain evidence="2">KCTC 15012</strain>
    </source>
</reference>
<keyword evidence="2" id="KW-1185">Reference proteome</keyword>
<name>A0ABW5CFN3_9PROT</name>
<dbReference type="RefSeq" id="WP_377319189.1">
    <property type="nucleotide sequence ID" value="NZ_JBHUIY010000071.1"/>
</dbReference>
<accession>A0ABW5CFN3</accession>
<gene>
    <name evidence="1" type="ORF">ACFSNB_18245</name>
</gene>
<dbReference type="EMBL" id="JBHUIY010000071">
    <property type="protein sequence ID" value="MFD2235741.1"/>
    <property type="molecule type" value="Genomic_DNA"/>
</dbReference>